<feature type="transmembrane region" description="Helical" evidence="1">
    <location>
        <begin position="70"/>
        <end position="91"/>
    </location>
</feature>
<dbReference type="AlphaFoldDB" id="A0A150WER3"/>
<keyword evidence="3" id="KW-1185">Reference proteome</keyword>
<reference evidence="2 3" key="1">
    <citation type="submission" date="2016-03" db="EMBL/GenBank/DDBJ databases">
        <authorList>
            <person name="Ploux O."/>
        </authorList>
    </citation>
    <scope>NUCLEOTIDE SEQUENCE [LARGE SCALE GENOMIC DNA]</scope>
    <source>
        <strain evidence="2 3">R0</strain>
    </source>
</reference>
<dbReference type="EMBL" id="LUKE01000006">
    <property type="protein sequence ID" value="KYG61405.1"/>
    <property type="molecule type" value="Genomic_DNA"/>
</dbReference>
<feature type="transmembrane region" description="Helical" evidence="1">
    <location>
        <begin position="7"/>
        <end position="30"/>
    </location>
</feature>
<proteinExistence type="predicted"/>
<dbReference type="Proteomes" id="UP000075320">
    <property type="component" value="Unassembled WGS sequence"/>
</dbReference>
<comment type="caution">
    <text evidence="2">The sequence shown here is derived from an EMBL/GenBank/DDBJ whole genome shotgun (WGS) entry which is preliminary data.</text>
</comment>
<evidence type="ECO:0000256" key="1">
    <source>
        <dbReference type="SAM" id="Phobius"/>
    </source>
</evidence>
<feature type="transmembrane region" description="Helical" evidence="1">
    <location>
        <begin position="36"/>
        <end position="58"/>
    </location>
</feature>
<keyword evidence="1" id="KW-0472">Membrane</keyword>
<accession>A0A150WER3</accession>
<evidence type="ECO:0000313" key="3">
    <source>
        <dbReference type="Proteomes" id="UP000075320"/>
    </source>
</evidence>
<protein>
    <submittedName>
        <fullName evidence="2">Uncharacterized protein</fullName>
    </submittedName>
</protein>
<keyword evidence="1" id="KW-0812">Transmembrane</keyword>
<evidence type="ECO:0000313" key="2">
    <source>
        <dbReference type="EMBL" id="KYG61405.1"/>
    </source>
</evidence>
<keyword evidence="1" id="KW-1133">Transmembrane helix</keyword>
<organism evidence="2 3">
    <name type="scientific">Bdellovibrio bacteriovorus</name>
    <dbReference type="NCBI Taxonomy" id="959"/>
    <lineage>
        <taxon>Bacteria</taxon>
        <taxon>Pseudomonadati</taxon>
        <taxon>Bdellovibrionota</taxon>
        <taxon>Bdellovibrionia</taxon>
        <taxon>Bdellovibrionales</taxon>
        <taxon>Pseudobdellovibrionaceae</taxon>
        <taxon>Bdellovibrio</taxon>
    </lineage>
</organism>
<sequence length="101" mass="10949">MAGQKIFIATLDLQFLLGCGLLIVTPLIAGGHIHPWIFHHGGGMFMGVAVAHAVNSIGKKKPSAQKQRKVYLIGNVVALLVILGSVPWPFMSFVRPFFRGL</sequence>
<gene>
    <name evidence="2" type="ORF">AZI86_16965</name>
</gene>
<name>A0A150WER3_BDEBC</name>